<dbReference type="AlphaFoldDB" id="A0A376GUG4"/>
<dbReference type="InterPro" id="IPR000600">
    <property type="entry name" value="ROK"/>
</dbReference>
<dbReference type="PANTHER" id="PTHR18964">
    <property type="entry name" value="ROK (REPRESSOR, ORF, KINASE) FAMILY"/>
    <property type="match status" value="1"/>
</dbReference>
<name>A0A376GUG4_ENTGA</name>
<dbReference type="OrthoDB" id="9795247at2"/>
<dbReference type="RefSeq" id="WP_060814097.1">
    <property type="nucleotide sequence ID" value="NZ_JARPZP010000001.1"/>
</dbReference>
<evidence type="ECO:0000313" key="2">
    <source>
        <dbReference type="EMBL" id="STD81676.1"/>
    </source>
</evidence>
<dbReference type="CDD" id="cd24152">
    <property type="entry name" value="ASKHA_NBD_ROK-like"/>
    <property type="match status" value="1"/>
</dbReference>
<dbReference type="Gene3D" id="3.30.420.40">
    <property type="match status" value="2"/>
</dbReference>
<dbReference type="PANTHER" id="PTHR18964:SF170">
    <property type="entry name" value="SUGAR KINASE"/>
    <property type="match status" value="1"/>
</dbReference>
<dbReference type="SUPFAM" id="SSF53067">
    <property type="entry name" value="Actin-like ATPase domain"/>
    <property type="match status" value="1"/>
</dbReference>
<proteinExistence type="inferred from homology"/>
<keyword evidence="3" id="KW-1185">Reference proteome</keyword>
<dbReference type="InterPro" id="IPR043129">
    <property type="entry name" value="ATPase_NBD"/>
</dbReference>
<evidence type="ECO:0000256" key="1">
    <source>
        <dbReference type="ARBA" id="ARBA00006479"/>
    </source>
</evidence>
<protein>
    <submittedName>
        <fullName evidence="2">Rok family protein</fullName>
        <ecNumber evidence="2">2.7.1.60</ecNumber>
    </submittedName>
</protein>
<keyword evidence="2" id="KW-0808">Transferase</keyword>
<accession>A0A376GUG4</accession>
<organism evidence="2 3">
    <name type="scientific">Enterococcus gallinarum</name>
    <dbReference type="NCBI Taxonomy" id="1353"/>
    <lineage>
        <taxon>Bacteria</taxon>
        <taxon>Bacillati</taxon>
        <taxon>Bacillota</taxon>
        <taxon>Bacilli</taxon>
        <taxon>Lactobacillales</taxon>
        <taxon>Enterococcaceae</taxon>
        <taxon>Enterococcus</taxon>
    </lineage>
</organism>
<dbReference type="EMBL" id="UFYW01000001">
    <property type="protein sequence ID" value="STD81676.1"/>
    <property type="molecule type" value="Genomic_DNA"/>
</dbReference>
<gene>
    <name evidence="2" type="primary">nanK</name>
    <name evidence="2" type="ORF">NCTC12360_00089</name>
</gene>
<reference evidence="2 3" key="1">
    <citation type="submission" date="2018-06" db="EMBL/GenBank/DDBJ databases">
        <authorList>
            <consortium name="Pathogen Informatics"/>
            <person name="Doyle S."/>
        </authorList>
    </citation>
    <scope>NUCLEOTIDE SEQUENCE [LARGE SCALE GENOMIC DNA]</scope>
    <source>
        <strain evidence="2 3">NCTC12360</strain>
    </source>
</reference>
<comment type="similarity">
    <text evidence="1">Belongs to the ROK (NagC/XylR) family.</text>
</comment>
<dbReference type="Proteomes" id="UP000254807">
    <property type="component" value="Unassembled WGS sequence"/>
</dbReference>
<dbReference type="GO" id="GO:0009384">
    <property type="term" value="F:N-acylmannosamine kinase activity"/>
    <property type="evidence" value="ECO:0007669"/>
    <property type="project" value="UniProtKB-EC"/>
</dbReference>
<dbReference type="EC" id="2.7.1.60" evidence="2"/>
<dbReference type="Pfam" id="PF00480">
    <property type="entry name" value="ROK"/>
    <property type="match status" value="1"/>
</dbReference>
<evidence type="ECO:0000313" key="3">
    <source>
        <dbReference type="Proteomes" id="UP000254807"/>
    </source>
</evidence>
<sequence>MSHLSIDIGGTKIKSGLVQQDIVTEKNNFPTPQSLEEFSELLETIINSYSESHSFKKIAFSVPGSVNESGTVFFGGALPYLNEVNLGQLIGNLDLTEDYQVSVENDAKAATLGEMTWGHLQNVTNGAAIILGTGVGVGLCINGQLYKGSHYQAGEVSFMIRDRRIAGPDSFVGIGLSAVGLIQKLAEALQVTNDGPTVFQTLTDSDNQTAQDLFLGYCQEVAVLCFDIQCLLDIDKIVIGGGISQQPKLIATIQSCYQRLLKAAPIIEQTLRPINIEAAKFQADANLIGAVKE</sequence>